<reference evidence="5" key="2">
    <citation type="submission" date="2014-03" db="EMBL/GenBank/DDBJ databases">
        <title>The whipworm genome and dual-species transcriptomics of an intimate host-pathogen interaction.</title>
        <authorList>
            <person name="Foth B.J."/>
            <person name="Tsai I.J."/>
            <person name="Reid A.J."/>
            <person name="Bancroft A.J."/>
            <person name="Nichol S."/>
            <person name="Tracey A."/>
            <person name="Holroyd N."/>
            <person name="Cotton J.A."/>
            <person name="Stanley E.J."/>
            <person name="Zarowiecki M."/>
            <person name="Liu J.Z."/>
            <person name="Huckvale T."/>
            <person name="Cooper P.J."/>
            <person name="Grencis R.K."/>
            <person name="Berriman M."/>
        </authorList>
    </citation>
    <scope>NUCLEOTIDE SEQUENCE [LARGE SCALE GENOMIC DNA]</scope>
</reference>
<dbReference type="GO" id="GO:0009653">
    <property type="term" value="P:anatomical structure morphogenesis"/>
    <property type="evidence" value="ECO:0007669"/>
    <property type="project" value="TreeGrafter"/>
</dbReference>
<evidence type="ECO:0000313" key="5">
    <source>
        <dbReference type="EMBL" id="CDW56151.1"/>
    </source>
</evidence>
<keyword evidence="2" id="KW-1133">Transmembrane helix</keyword>
<keyword evidence="2" id="KW-0472">Membrane</keyword>
<accession>A0A077Z7J7</accession>
<protein>
    <submittedName>
        <fullName evidence="5">PAN 1 and Zona pellucida domain containing protei n</fullName>
    </submittedName>
</protein>
<dbReference type="Gene3D" id="3.50.4.10">
    <property type="entry name" value="Hepatocyte Growth Factor"/>
    <property type="match status" value="6"/>
</dbReference>
<dbReference type="InterPro" id="IPR001507">
    <property type="entry name" value="ZP_dom"/>
</dbReference>
<dbReference type="PROSITE" id="PS50948">
    <property type="entry name" value="PAN"/>
    <property type="match status" value="6"/>
</dbReference>
<dbReference type="PROSITE" id="PS51034">
    <property type="entry name" value="ZP_2"/>
    <property type="match status" value="1"/>
</dbReference>
<evidence type="ECO:0000256" key="1">
    <source>
        <dbReference type="SAM" id="MobiDB-lite"/>
    </source>
</evidence>
<feature type="domain" description="Apple" evidence="3">
    <location>
        <begin position="430"/>
        <end position="513"/>
    </location>
</feature>
<sequence length="1117" mass="122406">MTHTQKEEEAEEESSMATEAPPHQVAEENVKPARPGALAIRNLVHLFISAVQSSCSSDETPIFILHQGKSLSESSSAKTQSGKTIEECSYMCKTNKDESGGDISCAGYEYDPQAKMCRLVGDVNLESLRDSSGPAFYQKGCVKSNQACSSPFAFELISQKILVGYAKQIVSSASMQECWKSCLESVQSFGFPCQSAMFYPDDKDCILNTETKYQRPDLFVEENKDSVVYFDSNCAGASCSGDSVMQYTKTEGAKIDQGVKLDGLSFLACEYLCTHRIGREGSYNCKSFMYNEASGSCILSDDRLEPMGRSKVVNAPGFDYYEKQCYTSKATCRQVPSFIRHPQHLLVGYAAYVIENVPSVTKCQDICLSPPVEAGSDFKCMSLMYYYDELDCILNTETHVNKPDLFVQESEGFKVDYFSITCLTKEEDQCPEQTSATSIRMAESQLPVTVNNTLQKISGSAASCLRSCRESFPEKCRSMNFDTTSGSCELLFTNRLSTPLIQSRSTDYFEHICIPGTISGCVYAFDHTMNKASSANVIRKLKEPTALPDCLAECLNEGQCQSVNYDNEIGACHLLEEGGATKESATMSFYSKVCGAGEMQTICNFDGMKVKVTKEEPFTGAVFVKMKYDTCRVEVKDSNTAMLHLGFPLSSIEPHKIPQPCPGGACEANLRDKRQAYQQASSYVSSPAPPVPTGAYGQPSPATQVQSAYAAGKPEVHKKGPHKLLPPPTLPIRDCGLVEFVSLFPTTRTFSIKLFFIKNNGTYKAVVVVQTNNLGIPGLVTSMDEIYEVTCDYSSVQAKKVQTEAQLHAEGPVPSNIHPRGKVELSSPVVMNMAGNGQNVLQAKLGEMLELKWEMMVQDSTLDFFVKQCVAERGDSPKSPYVSKEDGTKELVGGSAYGAKLAGCTAEMCPVERAPIVSTLKLIEDGCPTPAVAEKLMPGTVKVLSNSTKVAPLQAFRFDGSRTVRIICQLDICQGSCKPAVCNIGGREEQSYGRKKRNVLDNDIPVNLVFSSDADKIVTEEYIVPKRSSALTTFVIVDPQEEEIVKQAARQYIPHQVDGTDFIDVTSNGEEKVRVCFPKSTFVGVSSFLGMVAITQCIAIGLIMTRRSKLKKGDRLM</sequence>
<feature type="domain" description="Apple" evidence="3">
    <location>
        <begin position="521"/>
        <end position="594"/>
    </location>
</feature>
<feature type="domain" description="Apple" evidence="3">
    <location>
        <begin position="55"/>
        <end position="141"/>
    </location>
</feature>
<evidence type="ECO:0000259" key="3">
    <source>
        <dbReference type="PROSITE" id="PS50948"/>
    </source>
</evidence>
<dbReference type="AlphaFoldDB" id="A0A077Z7J7"/>
<dbReference type="PANTHER" id="PTHR47327:SF4">
    <property type="entry name" value="APPLE DOMAIN-CONTAINING PROTEIN-RELATED"/>
    <property type="match status" value="1"/>
</dbReference>
<feature type="domain" description="ZP" evidence="4">
    <location>
        <begin position="602"/>
        <end position="989"/>
    </location>
</feature>
<feature type="region of interest" description="Disordered" evidence="1">
    <location>
        <begin position="679"/>
        <end position="725"/>
    </location>
</feature>
<feature type="domain" description="Apple" evidence="3">
    <location>
        <begin position="332"/>
        <end position="422"/>
    </location>
</feature>
<dbReference type="PANTHER" id="PTHR47327">
    <property type="entry name" value="FI18240P1-RELATED"/>
    <property type="match status" value="1"/>
</dbReference>
<dbReference type="SMART" id="SM00241">
    <property type="entry name" value="ZP"/>
    <property type="match status" value="1"/>
</dbReference>
<evidence type="ECO:0000256" key="2">
    <source>
        <dbReference type="SAM" id="Phobius"/>
    </source>
</evidence>
<proteinExistence type="predicted"/>
<dbReference type="Pfam" id="PF00024">
    <property type="entry name" value="PAN_1"/>
    <property type="match status" value="6"/>
</dbReference>
<feature type="domain" description="Apple" evidence="3">
    <location>
        <begin position="239"/>
        <end position="325"/>
    </location>
</feature>
<keyword evidence="2" id="KW-0812">Transmembrane</keyword>
<reference evidence="5" key="1">
    <citation type="submission" date="2014-01" db="EMBL/GenBank/DDBJ databases">
        <authorList>
            <person name="Aslett M."/>
        </authorList>
    </citation>
    <scope>NUCLEOTIDE SEQUENCE</scope>
</reference>
<dbReference type="SUPFAM" id="SSF57414">
    <property type="entry name" value="Hairpin loop containing domain-like"/>
    <property type="match status" value="5"/>
</dbReference>
<dbReference type="SMART" id="SM00473">
    <property type="entry name" value="PAN_AP"/>
    <property type="match status" value="6"/>
</dbReference>
<dbReference type="EMBL" id="HG806012">
    <property type="protein sequence ID" value="CDW56151.1"/>
    <property type="molecule type" value="Genomic_DNA"/>
</dbReference>
<feature type="region of interest" description="Disordered" evidence="1">
    <location>
        <begin position="1"/>
        <end position="29"/>
    </location>
</feature>
<organism evidence="5 6">
    <name type="scientific">Trichuris trichiura</name>
    <name type="common">Whipworm</name>
    <name type="synonym">Trichocephalus trichiurus</name>
    <dbReference type="NCBI Taxonomy" id="36087"/>
    <lineage>
        <taxon>Eukaryota</taxon>
        <taxon>Metazoa</taxon>
        <taxon>Ecdysozoa</taxon>
        <taxon>Nematoda</taxon>
        <taxon>Enoplea</taxon>
        <taxon>Dorylaimia</taxon>
        <taxon>Trichinellida</taxon>
        <taxon>Trichuridae</taxon>
        <taxon>Trichuris</taxon>
    </lineage>
</organism>
<evidence type="ECO:0000259" key="4">
    <source>
        <dbReference type="PROSITE" id="PS51034"/>
    </source>
</evidence>
<keyword evidence="6" id="KW-1185">Reference proteome</keyword>
<name>A0A077Z7J7_TRITR</name>
<dbReference type="InterPro" id="IPR052774">
    <property type="entry name" value="Celegans_DevNeuronal_Protein"/>
</dbReference>
<dbReference type="InterPro" id="IPR003609">
    <property type="entry name" value="Pan_app"/>
</dbReference>
<dbReference type="CDD" id="cd01099">
    <property type="entry name" value="PAN_AP_HGF"/>
    <property type="match status" value="4"/>
</dbReference>
<feature type="domain" description="Apple" evidence="3">
    <location>
        <begin position="148"/>
        <end position="234"/>
    </location>
</feature>
<gene>
    <name evidence="5" type="ORF">TTRE_0000442601</name>
</gene>
<dbReference type="Proteomes" id="UP000030665">
    <property type="component" value="Unassembled WGS sequence"/>
</dbReference>
<feature type="transmembrane region" description="Helical" evidence="2">
    <location>
        <begin position="1082"/>
        <end position="1105"/>
    </location>
</feature>
<dbReference type="OrthoDB" id="5867217at2759"/>
<evidence type="ECO:0000313" key="6">
    <source>
        <dbReference type="Proteomes" id="UP000030665"/>
    </source>
</evidence>
<dbReference type="STRING" id="36087.A0A077Z7J7"/>